<feature type="domain" description="Ras-GAP" evidence="1">
    <location>
        <begin position="59"/>
        <end position="288"/>
    </location>
</feature>
<dbReference type="GO" id="GO:0005096">
    <property type="term" value="F:GTPase activator activity"/>
    <property type="evidence" value="ECO:0007669"/>
    <property type="project" value="TreeGrafter"/>
</dbReference>
<dbReference type="PANTHER" id="PTHR14149">
    <property type="entry name" value="RAS GTPASE-ACTIVATING PROTEIN WITH IQ MOTIF"/>
    <property type="match status" value="1"/>
</dbReference>
<name>A0A1X6MMU6_9APHY</name>
<dbReference type="PROSITE" id="PS50018">
    <property type="entry name" value="RAS_GTPASE_ACTIV_2"/>
    <property type="match status" value="1"/>
</dbReference>
<protein>
    <recommendedName>
        <fullName evidence="1">Ras-GAP domain-containing protein</fullName>
    </recommendedName>
</protein>
<dbReference type="EMBL" id="KZ110607">
    <property type="protein sequence ID" value="OSX57751.1"/>
    <property type="molecule type" value="Genomic_DNA"/>
</dbReference>
<dbReference type="Proteomes" id="UP000194127">
    <property type="component" value="Unassembled WGS sequence"/>
</dbReference>
<dbReference type="InterPro" id="IPR001936">
    <property type="entry name" value="RasGAP_dom"/>
</dbReference>
<proteinExistence type="predicted"/>
<dbReference type="GO" id="GO:0005938">
    <property type="term" value="C:cell cortex"/>
    <property type="evidence" value="ECO:0007669"/>
    <property type="project" value="TreeGrafter"/>
</dbReference>
<sequence length="338" mass="37420">MTQLPLGTQDSVAVTPVSHSLDRRTLQLYADLFSILRSDALLVAALCEAVPLQEIDSLLQTIMLTLYYPNVRGERLALIVLQSLMSSRFESISDLSSLLNQNTALLRSLITYLRRTPGQTYLKAAIAPRVKRLVECDHLNLEISPVKVYNQMLTQIQADIGTLPSGLPRHVSADTAELDPNVQAIIAQRTTMLQGIADSFLSELTINEASVPHGIRCICKWIHEQALGRFPNASEREISSLIGTVYFTCLINPAIVAPHAYQLIEGIPARYPRRTLTTIARMFQRLVTSLPPDQEAHIAKLSSFTEKNQTKVDGFMGKLCEVNEQDTSSEVCLFAASS</sequence>
<evidence type="ECO:0000313" key="3">
    <source>
        <dbReference type="Proteomes" id="UP000194127"/>
    </source>
</evidence>
<dbReference type="GeneID" id="36331958"/>
<organism evidence="2 3">
    <name type="scientific">Postia placenta MAD-698-R-SB12</name>
    <dbReference type="NCBI Taxonomy" id="670580"/>
    <lineage>
        <taxon>Eukaryota</taxon>
        <taxon>Fungi</taxon>
        <taxon>Dikarya</taxon>
        <taxon>Basidiomycota</taxon>
        <taxon>Agaricomycotina</taxon>
        <taxon>Agaricomycetes</taxon>
        <taxon>Polyporales</taxon>
        <taxon>Adustoporiaceae</taxon>
        <taxon>Rhodonia</taxon>
    </lineage>
</organism>
<dbReference type="OrthoDB" id="775356at2759"/>
<dbReference type="GO" id="GO:0046580">
    <property type="term" value="P:negative regulation of Ras protein signal transduction"/>
    <property type="evidence" value="ECO:0007669"/>
    <property type="project" value="TreeGrafter"/>
</dbReference>
<gene>
    <name evidence="2" type="ORF">POSPLADRAFT_1155941</name>
</gene>
<dbReference type="InterPro" id="IPR008936">
    <property type="entry name" value="Rho_GTPase_activation_prot"/>
</dbReference>
<dbReference type="PANTHER" id="PTHR14149:SF17">
    <property type="entry name" value="GTPASE-ACTIVATING PROTEIN"/>
    <property type="match status" value="1"/>
</dbReference>
<dbReference type="AlphaFoldDB" id="A0A1X6MMU6"/>
<dbReference type="Gene3D" id="1.10.506.10">
    <property type="entry name" value="GTPase Activation - p120gap, domain 1"/>
    <property type="match status" value="1"/>
</dbReference>
<dbReference type="RefSeq" id="XP_024334545.1">
    <property type="nucleotide sequence ID" value="XM_024487009.1"/>
</dbReference>
<dbReference type="Pfam" id="PF00616">
    <property type="entry name" value="RasGAP"/>
    <property type="match status" value="1"/>
</dbReference>
<evidence type="ECO:0000259" key="1">
    <source>
        <dbReference type="PROSITE" id="PS50018"/>
    </source>
</evidence>
<keyword evidence="3" id="KW-1185">Reference proteome</keyword>
<accession>A0A1X6MMU6</accession>
<dbReference type="STRING" id="670580.A0A1X6MMU6"/>
<dbReference type="SUPFAM" id="SSF48350">
    <property type="entry name" value="GTPase activation domain, GAP"/>
    <property type="match status" value="1"/>
</dbReference>
<evidence type="ECO:0000313" key="2">
    <source>
        <dbReference type="EMBL" id="OSX57751.1"/>
    </source>
</evidence>
<dbReference type="SMART" id="SM00323">
    <property type="entry name" value="RasGAP"/>
    <property type="match status" value="1"/>
</dbReference>
<reference evidence="2 3" key="1">
    <citation type="submission" date="2017-04" db="EMBL/GenBank/DDBJ databases">
        <title>Genome Sequence of the Model Brown-Rot Fungus Postia placenta SB12.</title>
        <authorList>
            <consortium name="DOE Joint Genome Institute"/>
            <person name="Gaskell J."/>
            <person name="Kersten P."/>
            <person name="Larrondo L.F."/>
            <person name="Canessa P."/>
            <person name="Martinez D."/>
            <person name="Hibbett D."/>
            <person name="Schmoll M."/>
            <person name="Kubicek C.P."/>
            <person name="Martinez A.T."/>
            <person name="Yadav J."/>
            <person name="Master E."/>
            <person name="Magnuson J.K."/>
            <person name="James T."/>
            <person name="Yaver D."/>
            <person name="Berka R."/>
            <person name="Labutti K."/>
            <person name="Lipzen A."/>
            <person name="Aerts A."/>
            <person name="Barry K."/>
            <person name="Henrissat B."/>
            <person name="Blanchette R."/>
            <person name="Grigoriev I."/>
            <person name="Cullen D."/>
        </authorList>
    </citation>
    <scope>NUCLEOTIDE SEQUENCE [LARGE SCALE GENOMIC DNA]</scope>
    <source>
        <strain evidence="2 3">MAD-698-R-SB12</strain>
    </source>
</reference>